<evidence type="ECO:0000313" key="3">
    <source>
        <dbReference type="EMBL" id="RFB00090.1"/>
    </source>
</evidence>
<dbReference type="Proteomes" id="UP000256877">
    <property type="component" value="Unassembled WGS sequence"/>
</dbReference>
<dbReference type="RefSeq" id="WP_011008577.1">
    <property type="nucleotide sequence ID" value="NZ_DAIOPL010000009.1"/>
</dbReference>
<name>A0A371QWR9_9CREN</name>
<dbReference type="OrthoDB" id="25657at2157"/>
<evidence type="ECO:0000313" key="2">
    <source>
        <dbReference type="EMBL" id="RFA94883.1"/>
    </source>
</evidence>
<dbReference type="AlphaFoldDB" id="A0A371QWR9"/>
<dbReference type="EMBL" id="NMUE01000030">
    <property type="protein sequence ID" value="RFA94883.1"/>
    <property type="molecule type" value="Genomic_DNA"/>
</dbReference>
<evidence type="ECO:0000313" key="1">
    <source>
        <dbReference type="EMBL" id="HII47126.1"/>
    </source>
</evidence>
<sequence length="322" mass="36678">MVLVRVGDYEENIITVEDLEQFCRKLREELHKSECQYNSWYIRVPPERLFALLKKAYMKYAQGVLNASDVIAEFLDEYKLSRSLARTITPTLSSLGLTTAGKFTAVAIELGKLLHEGRLEEAKEKLRVLFAKNCVLKEILERAADCSELEKSVAIVLTGYGKSIRFDELKYTTELLRMAHPKCENCDMSCVTRDKIIHCIEKIIQLSAPHMRELFEKLDITLLPEHLEYVRKDGFTFSINVRGTDKIIGKILIGPPIESVHLAQLKSSLAKLDENIAEGVYEVYVKIIPILEGEEKCKSMKLLLEVVRGDLERVSKIVKISS</sequence>
<reference evidence="4 5" key="1">
    <citation type="submission" date="2017-07" db="EMBL/GenBank/DDBJ databases">
        <title>Draft genome sequence of aerobic hyperthermophilic archaea, Pyrobaculum aerophilum YKB31 and YKB32.</title>
        <authorList>
            <person name="Mochizuki T."/>
            <person name="Berliner A.J."/>
            <person name="Yoshida-Takashima Y."/>
            <person name="Takaki Y."/>
            <person name="Nunoura T."/>
            <person name="Takai K."/>
        </authorList>
    </citation>
    <scope>NUCLEOTIDE SEQUENCE [LARGE SCALE GENOMIC DNA]</scope>
    <source>
        <strain evidence="2 5">YKB31</strain>
        <strain evidence="3 4">YKB32</strain>
    </source>
</reference>
<dbReference type="Proteomes" id="UP000257123">
    <property type="component" value="Unassembled WGS sequence"/>
</dbReference>
<dbReference type="OMA" id="YHSWYIR"/>
<dbReference type="EMBL" id="NMUF01000003">
    <property type="protein sequence ID" value="RFB00090.1"/>
    <property type="molecule type" value="Genomic_DNA"/>
</dbReference>
<gene>
    <name evidence="2" type="ORF">CGL51_09075</name>
    <name evidence="3" type="ORF">CGL52_01710</name>
    <name evidence="1" type="ORF">HA333_06695</name>
</gene>
<organism evidence="2 5">
    <name type="scientific">Pyrobaculum aerophilum</name>
    <dbReference type="NCBI Taxonomy" id="13773"/>
    <lineage>
        <taxon>Archaea</taxon>
        <taxon>Thermoproteota</taxon>
        <taxon>Thermoprotei</taxon>
        <taxon>Thermoproteales</taxon>
        <taxon>Thermoproteaceae</taxon>
        <taxon>Pyrobaculum</taxon>
    </lineage>
</organism>
<reference evidence="1" key="2">
    <citation type="journal article" date="2020" name="bioRxiv">
        <title>A rank-normalized archaeal taxonomy based on genome phylogeny resolves widespread incomplete and uneven classifications.</title>
        <authorList>
            <person name="Rinke C."/>
            <person name="Chuvochina M."/>
            <person name="Mussig A.J."/>
            <person name="Chaumeil P.-A."/>
            <person name="Waite D.W."/>
            <person name="Whitman W.B."/>
            <person name="Parks D.H."/>
            <person name="Hugenholtz P."/>
        </authorList>
    </citation>
    <scope>NUCLEOTIDE SEQUENCE</scope>
    <source>
        <strain evidence="1">UBA8839</strain>
    </source>
</reference>
<protein>
    <submittedName>
        <fullName evidence="2">Uncharacterized protein</fullName>
    </submittedName>
</protein>
<evidence type="ECO:0000313" key="4">
    <source>
        <dbReference type="Proteomes" id="UP000256877"/>
    </source>
</evidence>
<dbReference type="Proteomes" id="UP000651120">
    <property type="component" value="Unassembled WGS sequence"/>
</dbReference>
<proteinExistence type="predicted"/>
<evidence type="ECO:0000313" key="5">
    <source>
        <dbReference type="Proteomes" id="UP000257123"/>
    </source>
</evidence>
<comment type="caution">
    <text evidence="2">The sequence shown here is derived from an EMBL/GenBank/DDBJ whole genome shotgun (WGS) entry which is preliminary data.</text>
</comment>
<dbReference type="GeneID" id="1464445"/>
<accession>A0A371QWR9</accession>
<dbReference type="EMBL" id="DUJP01000027">
    <property type="protein sequence ID" value="HII47126.1"/>
    <property type="molecule type" value="Genomic_DNA"/>
</dbReference>